<dbReference type="OrthoDB" id="1924976at2759"/>
<evidence type="ECO:0000313" key="3">
    <source>
        <dbReference type="Proteomes" id="UP000886520"/>
    </source>
</evidence>
<gene>
    <name evidence="2" type="ORF">GOP47_0023668</name>
</gene>
<dbReference type="InterPro" id="IPR049072">
    <property type="entry name" value="MPH2_C"/>
</dbReference>
<sequence length="213" mass="22963">MASSLGSSLSLSFRAHQQQRRLVLCQACPENASCPDKAFPALKLDSSRRHVLLIAVSACGVLLSFNPAALALLEADDDEELLEKVKEDRKKKIKRRGEINSFKEETASLQAAIYQLSKAGQALDGNDFSAARKILGESPSEGWIADVEKALSKVSSSAEEQGEAKVFSSSLANLQMAVSKQDIDLSKSAFVKSAGALEKWSFLTGFAEQLKGL</sequence>
<reference evidence="2" key="1">
    <citation type="submission" date="2021-01" db="EMBL/GenBank/DDBJ databases">
        <title>Adiantum capillus-veneris genome.</title>
        <authorList>
            <person name="Fang Y."/>
            <person name="Liao Q."/>
        </authorList>
    </citation>
    <scope>NUCLEOTIDE SEQUENCE</scope>
    <source>
        <strain evidence="2">H3</strain>
        <tissue evidence="2">Leaf</tissue>
    </source>
</reference>
<organism evidence="2 3">
    <name type="scientific">Adiantum capillus-veneris</name>
    <name type="common">Maidenhair fern</name>
    <dbReference type="NCBI Taxonomy" id="13818"/>
    <lineage>
        <taxon>Eukaryota</taxon>
        <taxon>Viridiplantae</taxon>
        <taxon>Streptophyta</taxon>
        <taxon>Embryophyta</taxon>
        <taxon>Tracheophyta</taxon>
        <taxon>Polypodiopsida</taxon>
        <taxon>Polypodiidae</taxon>
        <taxon>Polypodiales</taxon>
        <taxon>Pteridineae</taxon>
        <taxon>Pteridaceae</taxon>
        <taxon>Vittarioideae</taxon>
        <taxon>Adiantum</taxon>
    </lineage>
</organism>
<keyword evidence="3" id="KW-1185">Reference proteome</keyword>
<dbReference type="AlphaFoldDB" id="A0A9D4Z3K9"/>
<dbReference type="EMBL" id="JABFUD020000023">
    <property type="protein sequence ID" value="KAI5061163.1"/>
    <property type="molecule type" value="Genomic_DNA"/>
</dbReference>
<dbReference type="InterPro" id="IPR038862">
    <property type="entry name" value="MPH2"/>
</dbReference>
<comment type="caution">
    <text evidence="2">The sequence shown here is derived from an EMBL/GenBank/DDBJ whole genome shotgun (WGS) entry which is preliminary data.</text>
</comment>
<evidence type="ECO:0000313" key="2">
    <source>
        <dbReference type="EMBL" id="KAI5061163.1"/>
    </source>
</evidence>
<evidence type="ECO:0000259" key="1">
    <source>
        <dbReference type="Pfam" id="PF20675"/>
    </source>
</evidence>
<dbReference type="PANTHER" id="PTHR35742">
    <property type="entry name" value="THYLAKOID LUMENAL 16.5 KDA PROTEIN, CHLOROPLASTIC"/>
    <property type="match status" value="1"/>
</dbReference>
<protein>
    <recommendedName>
        <fullName evidence="1">Maintenance of Photosystem II under High light 2 C-terminal domain-containing protein</fullName>
    </recommendedName>
</protein>
<dbReference type="PANTHER" id="PTHR35742:SF1">
    <property type="entry name" value="THYLAKOID LUMENAL 16.5 KDA PROTEIN, CHLOROPLASTIC"/>
    <property type="match status" value="1"/>
</dbReference>
<dbReference type="Proteomes" id="UP000886520">
    <property type="component" value="Chromosome 23"/>
</dbReference>
<accession>A0A9D4Z3K9</accession>
<dbReference type="Pfam" id="PF20675">
    <property type="entry name" value="MPH2"/>
    <property type="match status" value="1"/>
</dbReference>
<dbReference type="GO" id="GO:0010206">
    <property type="term" value="P:photosystem II repair"/>
    <property type="evidence" value="ECO:0007669"/>
    <property type="project" value="InterPro"/>
</dbReference>
<proteinExistence type="predicted"/>
<name>A0A9D4Z3K9_ADICA</name>
<feature type="domain" description="Maintenance of Photosystem II under High light 2 C-terminal" evidence="1">
    <location>
        <begin position="108"/>
        <end position="213"/>
    </location>
</feature>